<evidence type="ECO:0008006" key="4">
    <source>
        <dbReference type="Google" id="ProtNLM"/>
    </source>
</evidence>
<protein>
    <recommendedName>
        <fullName evidence="4">DUF4932 domain-containing protein</fullName>
    </recommendedName>
</protein>
<dbReference type="Proteomes" id="UP000555103">
    <property type="component" value="Unassembled WGS sequence"/>
</dbReference>
<name>A0A840CI70_9BACT</name>
<dbReference type="Pfam" id="PF16286">
    <property type="entry name" value="DUF4932"/>
    <property type="match status" value="1"/>
</dbReference>
<keyword evidence="3" id="KW-1185">Reference proteome</keyword>
<gene>
    <name evidence="2" type="ORF">GGR21_001612</name>
</gene>
<comment type="caution">
    <text evidence="2">The sequence shown here is derived from an EMBL/GenBank/DDBJ whole genome shotgun (WGS) entry which is preliminary data.</text>
</comment>
<accession>A0A840CI70</accession>
<keyword evidence="1" id="KW-0732">Signal</keyword>
<dbReference type="InterPro" id="IPR032560">
    <property type="entry name" value="DUF4932"/>
</dbReference>
<dbReference type="AlphaFoldDB" id="A0A840CI70"/>
<sequence length="455" mass="52781">MRTLSYCKLAVLFGLLHFANLFPQEVLKSKVDERIELLGIIYRLSGAREYSQGAIKSYNDDTDKYFADFKNHEAVLLAKEYRNNGIGYDAVMSLAIHLDVQGSSISLNDDIYNNLDSRWNKEMLDNFTEKISDFYIKSNFRKFFESHSEIYSRAEEAMNDILVSKMNFSWFDRFYGVKGGDYNIFVSLTNGSSNYGMKIIHKDKNEEICPIIGVDSDNNSNPKFAPANAVYLLVHEISHSYVNPLVNKHKEKFTKSEKVIFPHISKKMQSQAYGNWSTVMYESLVRVATICYANQDTITNMKVKDIINGEIHRGFFWMADLYTLMQEYEENRDKYATLDDFMPRIISFYDTGLFPRIISSSIENNSKVPHTTKELIFTFSKPMDTKRGYGFNYGKGGKDNFPKIEKVEWIDDETIKLTLDLEPGKMYSIQLYLRRYADIEGLPVIENYPLEFISE</sequence>
<reference evidence="2 3" key="1">
    <citation type="submission" date="2020-08" db="EMBL/GenBank/DDBJ databases">
        <title>Genomic Encyclopedia of Type Strains, Phase IV (KMG-IV): sequencing the most valuable type-strain genomes for metagenomic binning, comparative biology and taxonomic classification.</title>
        <authorList>
            <person name="Goeker M."/>
        </authorList>
    </citation>
    <scope>NUCLEOTIDE SEQUENCE [LARGE SCALE GENOMIC DNA]</scope>
    <source>
        <strain evidence="2 3">DSM 104969</strain>
    </source>
</reference>
<evidence type="ECO:0000256" key="1">
    <source>
        <dbReference type="SAM" id="SignalP"/>
    </source>
</evidence>
<proteinExistence type="predicted"/>
<feature type="signal peptide" evidence="1">
    <location>
        <begin position="1"/>
        <end position="23"/>
    </location>
</feature>
<evidence type="ECO:0000313" key="2">
    <source>
        <dbReference type="EMBL" id="MBB4035717.1"/>
    </source>
</evidence>
<dbReference type="RefSeq" id="WP_183306648.1">
    <property type="nucleotide sequence ID" value="NZ_JACIEP010000005.1"/>
</dbReference>
<evidence type="ECO:0000313" key="3">
    <source>
        <dbReference type="Proteomes" id="UP000555103"/>
    </source>
</evidence>
<feature type="chain" id="PRO_5032507851" description="DUF4932 domain-containing protein" evidence="1">
    <location>
        <begin position="24"/>
        <end position="455"/>
    </location>
</feature>
<organism evidence="2 3">
    <name type="scientific">Dysgonomonas hofstadii</name>
    <dbReference type="NCBI Taxonomy" id="637886"/>
    <lineage>
        <taxon>Bacteria</taxon>
        <taxon>Pseudomonadati</taxon>
        <taxon>Bacteroidota</taxon>
        <taxon>Bacteroidia</taxon>
        <taxon>Bacteroidales</taxon>
        <taxon>Dysgonomonadaceae</taxon>
        <taxon>Dysgonomonas</taxon>
    </lineage>
</organism>
<dbReference type="EMBL" id="JACIEP010000005">
    <property type="protein sequence ID" value="MBB4035717.1"/>
    <property type="molecule type" value="Genomic_DNA"/>
</dbReference>